<dbReference type="EMBL" id="JAJIRN010000003">
    <property type="protein sequence ID" value="MCV2367683.1"/>
    <property type="molecule type" value="Genomic_DNA"/>
</dbReference>
<sequence>MQAYLETEYKVHGDQPFMLKVEEASPALAAAHKRYGVNCSAYVTAWNPLGVDQEIGVNTQRNAELSAELRTRSLASIEGLGQHPSNQQPGEASYLIFGLTLEAAKTLGTRWAQNAIIWSGADAVPQLILLR</sequence>
<protein>
    <submittedName>
        <fullName evidence="1">DUF3293 domain-containing protein</fullName>
    </submittedName>
</protein>
<evidence type="ECO:0000313" key="2">
    <source>
        <dbReference type="Proteomes" id="UP001209701"/>
    </source>
</evidence>
<gene>
    <name evidence="1" type="ORF">LNV07_06200</name>
</gene>
<evidence type="ECO:0000313" key="1">
    <source>
        <dbReference type="EMBL" id="MCV2367683.1"/>
    </source>
</evidence>
<keyword evidence="2" id="KW-1185">Reference proteome</keyword>
<dbReference type="Pfam" id="PF11697">
    <property type="entry name" value="DUF3293"/>
    <property type="match status" value="1"/>
</dbReference>
<dbReference type="RefSeq" id="WP_263570312.1">
    <property type="nucleotide sequence ID" value="NZ_JAJIRN010000003.1"/>
</dbReference>
<accession>A0ABT2YCB0</accession>
<dbReference type="Proteomes" id="UP001209701">
    <property type="component" value="Unassembled WGS sequence"/>
</dbReference>
<reference evidence="1 2" key="1">
    <citation type="submission" date="2021-11" db="EMBL/GenBank/DDBJ databases">
        <authorList>
            <person name="Liang Q."/>
            <person name="Mou H."/>
            <person name="Liu Z."/>
        </authorList>
    </citation>
    <scope>NUCLEOTIDE SEQUENCE [LARGE SCALE GENOMIC DNA]</scope>
    <source>
        <strain evidence="1 2">CHU3</strain>
    </source>
</reference>
<organism evidence="1 2">
    <name type="scientific">Roseateles oligotrophus</name>
    <dbReference type="NCBI Taxonomy" id="1769250"/>
    <lineage>
        <taxon>Bacteria</taxon>
        <taxon>Pseudomonadati</taxon>
        <taxon>Pseudomonadota</taxon>
        <taxon>Betaproteobacteria</taxon>
        <taxon>Burkholderiales</taxon>
        <taxon>Sphaerotilaceae</taxon>
        <taxon>Roseateles</taxon>
    </lineage>
</organism>
<name>A0ABT2YCB0_9BURK</name>
<dbReference type="InterPro" id="IPR021710">
    <property type="entry name" value="DUF3293"/>
</dbReference>
<proteinExistence type="predicted"/>
<comment type="caution">
    <text evidence="1">The sequence shown here is derived from an EMBL/GenBank/DDBJ whole genome shotgun (WGS) entry which is preliminary data.</text>
</comment>